<sequence length="60" mass="6957">MKFNFMVRRLENKHTILVGNYDIVIGLADLAQELGLEVKSIIVKHSMCKKAKECIPQKWK</sequence>
<reference evidence="1" key="1">
    <citation type="journal article" date="2013" name="Extremophiles">
        <title>Proteinivorax tanatarense gen. nov., sp. nov., an anaerobic, haloalkaliphilic, proteolytic bacterium isolated from a decaying algal bloom, and proposal of Proteinivoraceae fam. nov.</title>
        <authorList>
            <person name="Kevbrin V."/>
            <person name="Boltyanskaya Y."/>
            <person name="Zhilina T."/>
            <person name="Kolganova T."/>
            <person name="Lavrentjeva E."/>
            <person name="Kuznetsov B."/>
        </authorList>
    </citation>
    <scope>NUCLEOTIDE SEQUENCE</scope>
    <source>
        <strain evidence="1">Z-910T</strain>
    </source>
</reference>
<accession>A0AAU7VNV0</accession>
<dbReference type="RefSeq" id="WP_350344375.1">
    <property type="nucleotide sequence ID" value="NZ_CP158367.1"/>
</dbReference>
<name>A0AAU7VNV0_9FIRM</name>
<dbReference type="AlphaFoldDB" id="A0AAU7VNV0"/>
<reference evidence="1" key="2">
    <citation type="submission" date="2024-06" db="EMBL/GenBank/DDBJ databases">
        <authorList>
            <person name="Petrova K.O."/>
            <person name="Toshchakov S.V."/>
            <person name="Boltjanskaja Y.V."/>
            <person name="Kevbrin V."/>
        </authorList>
    </citation>
    <scope>NUCLEOTIDE SEQUENCE</scope>
    <source>
        <strain evidence="1">Z-910T</strain>
    </source>
</reference>
<dbReference type="SUPFAM" id="SSF53807">
    <property type="entry name" value="Helical backbone' metal receptor"/>
    <property type="match status" value="1"/>
</dbReference>
<organism evidence="1">
    <name type="scientific">Proteinivorax tanatarense</name>
    <dbReference type="NCBI Taxonomy" id="1260629"/>
    <lineage>
        <taxon>Bacteria</taxon>
        <taxon>Bacillati</taxon>
        <taxon>Bacillota</taxon>
        <taxon>Clostridia</taxon>
        <taxon>Eubacteriales</taxon>
        <taxon>Proteinivoracaceae</taxon>
        <taxon>Proteinivorax</taxon>
    </lineage>
</organism>
<protein>
    <submittedName>
        <fullName evidence="1">Uncharacterized protein</fullName>
    </submittedName>
</protein>
<proteinExistence type="predicted"/>
<gene>
    <name evidence="1" type="ORF">PRVXT_000773</name>
</gene>
<dbReference type="EMBL" id="CP158367">
    <property type="protein sequence ID" value="XBX75632.1"/>
    <property type="molecule type" value="Genomic_DNA"/>
</dbReference>
<evidence type="ECO:0000313" key="1">
    <source>
        <dbReference type="EMBL" id="XBX75632.1"/>
    </source>
</evidence>